<dbReference type="PANTHER" id="PTHR34538:SF13">
    <property type="entry name" value="OS02G0637200 PROTEIN"/>
    <property type="match status" value="1"/>
</dbReference>
<dbReference type="KEGG" id="cic:CICLE_v10033499mg"/>
<proteinExistence type="predicted"/>
<reference evidence="1 2" key="1">
    <citation type="submission" date="2013-10" db="EMBL/GenBank/DDBJ databases">
        <authorList>
            <consortium name="International Citrus Genome Consortium"/>
            <person name="Jenkins J."/>
            <person name="Schmutz J."/>
            <person name="Prochnik S."/>
            <person name="Rokhsar D."/>
            <person name="Gmitter F."/>
            <person name="Ollitrault P."/>
            <person name="Machado M."/>
            <person name="Talon M."/>
            <person name="Wincker P."/>
            <person name="Jaillon O."/>
            <person name="Morgante M."/>
        </authorList>
    </citation>
    <scope>NUCLEOTIDE SEQUENCE</scope>
    <source>
        <strain evidence="2">cv. Clemenules</strain>
    </source>
</reference>
<organism evidence="1 2">
    <name type="scientific">Citrus clementina</name>
    <name type="common">Clementine</name>
    <name type="synonym">Citrus deliciosa x Citrus sinensis</name>
    <dbReference type="NCBI Taxonomy" id="85681"/>
    <lineage>
        <taxon>Eukaryota</taxon>
        <taxon>Viridiplantae</taxon>
        <taxon>Streptophyta</taxon>
        <taxon>Embryophyta</taxon>
        <taxon>Tracheophyta</taxon>
        <taxon>Spermatophyta</taxon>
        <taxon>Magnoliopsida</taxon>
        <taxon>eudicotyledons</taxon>
        <taxon>Gunneridae</taxon>
        <taxon>Pentapetalae</taxon>
        <taxon>rosids</taxon>
        <taxon>malvids</taxon>
        <taxon>Sapindales</taxon>
        <taxon>Rutaceae</taxon>
        <taxon>Aurantioideae</taxon>
        <taxon>Citrus</taxon>
    </lineage>
</organism>
<feature type="non-terminal residue" evidence="1">
    <location>
        <position position="1"/>
    </location>
</feature>
<evidence type="ECO:0000313" key="1">
    <source>
        <dbReference type="EMBL" id="ESR50900.1"/>
    </source>
</evidence>
<dbReference type="STRING" id="85681.V4TH09"/>
<dbReference type="EMBL" id="KI536726">
    <property type="protein sequence ID" value="ESR50900.1"/>
    <property type="molecule type" value="Genomic_DNA"/>
</dbReference>
<dbReference type="PANTHER" id="PTHR34538">
    <property type="entry name" value="EXPRESSED PROTEIN"/>
    <property type="match status" value="1"/>
</dbReference>
<keyword evidence="2" id="KW-1185">Reference proteome</keyword>
<accession>V4TH09</accession>
<evidence type="ECO:0000313" key="2">
    <source>
        <dbReference type="Proteomes" id="UP000030687"/>
    </source>
</evidence>
<sequence length="108" mass="12753">LTQHHALSIYIYIHFSSDFTNPTTSFLSCFLFYLLFRSQGEMGVLGFCFDPNAVVLCGKRKFKSLFWRVRAEVKRQTKRRSKQKKFSFQYDPLSYALNFDNGNFGFFC</sequence>
<name>V4TH09_CITCL</name>
<gene>
    <name evidence="1" type="ORF">CICLE_v10033499mg</name>
</gene>
<dbReference type="AlphaFoldDB" id="V4TH09"/>
<protein>
    <submittedName>
        <fullName evidence="1">Uncharacterized protein</fullName>
    </submittedName>
</protein>
<dbReference type="Gramene" id="ESR50900">
    <property type="protein sequence ID" value="ESR50900"/>
    <property type="gene ID" value="CICLE_v10033499mg"/>
</dbReference>
<dbReference type="eggNOG" id="ENOG502SCDG">
    <property type="taxonomic scope" value="Eukaryota"/>
</dbReference>
<dbReference type="InParanoid" id="V4TH09"/>
<dbReference type="Proteomes" id="UP000030687">
    <property type="component" value="Unassembled WGS sequence"/>
</dbReference>